<dbReference type="SUPFAM" id="SSF46785">
    <property type="entry name" value="Winged helix' DNA-binding domain"/>
    <property type="match status" value="1"/>
</dbReference>
<dbReference type="GO" id="GO:0045892">
    <property type="term" value="P:negative regulation of DNA-templated transcription"/>
    <property type="evidence" value="ECO:0007669"/>
    <property type="project" value="TreeGrafter"/>
</dbReference>
<keyword evidence="2" id="KW-0805">Transcription regulation</keyword>
<proteinExistence type="predicted"/>
<dbReference type="Pfam" id="PF07702">
    <property type="entry name" value="UTRA"/>
    <property type="match status" value="1"/>
</dbReference>
<gene>
    <name evidence="5" type="ORF">B1P95_00380</name>
</gene>
<dbReference type="InterPro" id="IPR050679">
    <property type="entry name" value="Bact_HTH_transcr_reg"/>
</dbReference>
<dbReference type="Gene3D" id="1.10.10.10">
    <property type="entry name" value="Winged helix-like DNA-binding domain superfamily/Winged helix DNA-binding domain"/>
    <property type="match status" value="1"/>
</dbReference>
<dbReference type="InterPro" id="IPR036390">
    <property type="entry name" value="WH_DNA-bd_sf"/>
</dbReference>
<dbReference type="SMART" id="SM00345">
    <property type="entry name" value="HTH_GNTR"/>
    <property type="match status" value="1"/>
</dbReference>
<dbReference type="GO" id="GO:0003700">
    <property type="term" value="F:DNA-binding transcription factor activity"/>
    <property type="evidence" value="ECO:0007669"/>
    <property type="project" value="InterPro"/>
</dbReference>
<dbReference type="SUPFAM" id="SSF64288">
    <property type="entry name" value="Chorismate lyase-like"/>
    <property type="match status" value="1"/>
</dbReference>
<evidence type="ECO:0000313" key="5">
    <source>
        <dbReference type="EMBL" id="OOL84116.1"/>
    </source>
</evidence>
<evidence type="ECO:0000256" key="4">
    <source>
        <dbReference type="ARBA" id="ARBA00023163"/>
    </source>
</evidence>
<accession>A0A1S8I1J6</accession>
<dbReference type="Pfam" id="PF00392">
    <property type="entry name" value="GntR"/>
    <property type="match status" value="1"/>
</dbReference>
<dbReference type="InterPro" id="IPR011663">
    <property type="entry name" value="UTRA"/>
</dbReference>
<dbReference type="InterPro" id="IPR000524">
    <property type="entry name" value="Tscrpt_reg_HTH_GntR"/>
</dbReference>
<protein>
    <submittedName>
        <fullName evidence="5">GntR family transcriptional regulator</fullName>
    </submittedName>
</protein>
<dbReference type="PRINTS" id="PR00035">
    <property type="entry name" value="HTHGNTR"/>
</dbReference>
<organism evidence="5 6">
    <name type="scientific">Enterococcus faecium</name>
    <name type="common">Streptococcus faecium</name>
    <dbReference type="NCBI Taxonomy" id="1352"/>
    <lineage>
        <taxon>Bacteria</taxon>
        <taxon>Bacillati</taxon>
        <taxon>Bacillota</taxon>
        <taxon>Bacilli</taxon>
        <taxon>Lactobacillales</taxon>
        <taxon>Enterococcaceae</taxon>
        <taxon>Enterococcus</taxon>
    </lineage>
</organism>
<dbReference type="PANTHER" id="PTHR44846">
    <property type="entry name" value="MANNOSYL-D-GLYCERATE TRANSPORT/METABOLISM SYSTEM REPRESSOR MNGR-RELATED"/>
    <property type="match status" value="1"/>
</dbReference>
<keyword evidence="3" id="KW-0238">DNA-binding</keyword>
<dbReference type="Proteomes" id="UP000191171">
    <property type="component" value="Unassembled WGS sequence"/>
</dbReference>
<comment type="caution">
    <text evidence="5">The sequence shown here is derived from an EMBL/GenBank/DDBJ whole genome shotgun (WGS) entry which is preliminary data.</text>
</comment>
<dbReference type="InterPro" id="IPR028978">
    <property type="entry name" value="Chorismate_lyase_/UTRA_dom_sf"/>
</dbReference>
<dbReference type="Gene3D" id="3.40.1410.10">
    <property type="entry name" value="Chorismate lyase-like"/>
    <property type="match status" value="1"/>
</dbReference>
<sequence length="262" mass="30619">MFQMLLRVVGSIIFRYTLEEVNNVPKYEEIANILRERIRSKEYPLDSFLPNQVDLVKEFGASRMTIKKAINILAMEGLVYSQRGSGTKILNHPFMQKDTSPANEYEGLSLQMKRRHRSLKSQIIHFDVEFPNQYIQERLMIDAEQPVYNIHRLRILDGEPYVLEHTFMPVHLVPGLKKEHLLASIYDHLHQELNVHFAGAYRAISADKSDEYDQQYLNCAENDPVLEVQQVVYLKDGQPIEYSSSRNRFDVRNYSVLDVRST</sequence>
<dbReference type="SMART" id="SM00866">
    <property type="entry name" value="UTRA"/>
    <property type="match status" value="1"/>
</dbReference>
<dbReference type="CDD" id="cd07377">
    <property type="entry name" value="WHTH_GntR"/>
    <property type="match status" value="1"/>
</dbReference>
<name>A0A1S8I1J6_ENTFC</name>
<evidence type="ECO:0000313" key="6">
    <source>
        <dbReference type="Proteomes" id="UP000191171"/>
    </source>
</evidence>
<evidence type="ECO:0000256" key="3">
    <source>
        <dbReference type="ARBA" id="ARBA00023125"/>
    </source>
</evidence>
<dbReference type="FunFam" id="3.40.1410.10:FF:000008">
    <property type="entry name" value="Transcriptional regulator, GntR family"/>
    <property type="match status" value="1"/>
</dbReference>
<dbReference type="EMBL" id="MVGJ01000002">
    <property type="protein sequence ID" value="OOL84116.1"/>
    <property type="molecule type" value="Genomic_DNA"/>
</dbReference>
<evidence type="ECO:0000256" key="1">
    <source>
        <dbReference type="ARBA" id="ARBA00022491"/>
    </source>
</evidence>
<dbReference type="InterPro" id="IPR036388">
    <property type="entry name" value="WH-like_DNA-bd_sf"/>
</dbReference>
<keyword evidence="4" id="KW-0804">Transcription</keyword>
<dbReference type="AlphaFoldDB" id="A0A1S8I1J6"/>
<dbReference type="PANTHER" id="PTHR44846:SF5">
    <property type="entry name" value="HTH-TYPE TRANSCRIPTIONAL REGULATOR GMUR"/>
    <property type="match status" value="1"/>
</dbReference>
<dbReference type="PROSITE" id="PS50949">
    <property type="entry name" value="HTH_GNTR"/>
    <property type="match status" value="1"/>
</dbReference>
<dbReference type="GO" id="GO:0003677">
    <property type="term" value="F:DNA binding"/>
    <property type="evidence" value="ECO:0007669"/>
    <property type="project" value="UniProtKB-KW"/>
</dbReference>
<evidence type="ECO:0000256" key="2">
    <source>
        <dbReference type="ARBA" id="ARBA00023015"/>
    </source>
</evidence>
<keyword evidence="1" id="KW-0678">Repressor</keyword>
<reference evidence="5 6" key="1">
    <citation type="submission" date="2017-02" db="EMBL/GenBank/DDBJ databases">
        <title>Clonality and virulence of isolates of VRE in Hematopoietic Stem Cell Transplanted (HSCT) patients.</title>
        <authorList>
            <person name="Marchi A.P."/>
            <person name="Martins R.C."/>
            <person name="Marie S.K."/>
            <person name="Levin A.S."/>
            <person name="Costa S.F."/>
        </authorList>
    </citation>
    <scope>NUCLEOTIDE SEQUENCE [LARGE SCALE GENOMIC DNA]</scope>
    <source>
        <strain evidence="5 6">LIM1759</strain>
    </source>
</reference>